<dbReference type="OrthoDB" id="420380at2759"/>
<accession>A0A8J2NWD6</accession>
<dbReference type="EMBL" id="CAJVCH010042145">
    <property type="protein sequence ID" value="CAG7716925.1"/>
    <property type="molecule type" value="Genomic_DNA"/>
</dbReference>
<gene>
    <name evidence="1" type="ORF">AFUS01_LOCUS6409</name>
</gene>
<name>A0A8J2NWD6_9HEXA</name>
<protein>
    <submittedName>
        <fullName evidence="1">Uncharacterized protein</fullName>
    </submittedName>
</protein>
<sequence length="35" mass="4181">AVIKIHNRESDGREGWHPRFFTRKIRRDIAGDSKM</sequence>
<reference evidence="1" key="1">
    <citation type="submission" date="2021-06" db="EMBL/GenBank/DDBJ databases">
        <authorList>
            <person name="Hodson N. C."/>
            <person name="Mongue J. A."/>
            <person name="Jaron S. K."/>
        </authorList>
    </citation>
    <scope>NUCLEOTIDE SEQUENCE</scope>
</reference>
<evidence type="ECO:0000313" key="1">
    <source>
        <dbReference type="EMBL" id="CAG7716925.1"/>
    </source>
</evidence>
<dbReference type="Proteomes" id="UP000708208">
    <property type="component" value="Unassembled WGS sequence"/>
</dbReference>
<proteinExistence type="predicted"/>
<evidence type="ECO:0000313" key="2">
    <source>
        <dbReference type="Proteomes" id="UP000708208"/>
    </source>
</evidence>
<feature type="non-terminal residue" evidence="1">
    <location>
        <position position="1"/>
    </location>
</feature>
<dbReference type="AlphaFoldDB" id="A0A8J2NWD6"/>
<feature type="non-terminal residue" evidence="1">
    <location>
        <position position="35"/>
    </location>
</feature>
<comment type="caution">
    <text evidence="1">The sequence shown here is derived from an EMBL/GenBank/DDBJ whole genome shotgun (WGS) entry which is preliminary data.</text>
</comment>
<keyword evidence="2" id="KW-1185">Reference proteome</keyword>
<organism evidence="1 2">
    <name type="scientific">Allacma fusca</name>
    <dbReference type="NCBI Taxonomy" id="39272"/>
    <lineage>
        <taxon>Eukaryota</taxon>
        <taxon>Metazoa</taxon>
        <taxon>Ecdysozoa</taxon>
        <taxon>Arthropoda</taxon>
        <taxon>Hexapoda</taxon>
        <taxon>Collembola</taxon>
        <taxon>Symphypleona</taxon>
        <taxon>Sminthuridae</taxon>
        <taxon>Allacma</taxon>
    </lineage>
</organism>